<evidence type="ECO:0000313" key="3">
    <source>
        <dbReference type="Proteomes" id="UP000327085"/>
    </source>
</evidence>
<dbReference type="SUPFAM" id="SSF48371">
    <property type="entry name" value="ARM repeat"/>
    <property type="match status" value="1"/>
</dbReference>
<dbReference type="PANTHER" id="PTHR46263:SF1">
    <property type="entry name" value="ARMADILLO REPEAT-CONTAINING PROTEIN 7"/>
    <property type="match status" value="1"/>
</dbReference>
<dbReference type="Gramene" id="VVA39967">
    <property type="protein sequence ID" value="VVA39967"/>
    <property type="gene ID" value="Prudul26B006799"/>
</dbReference>
<proteinExistence type="predicted"/>
<dbReference type="InParanoid" id="A0A5E4GJC8"/>
<sequence length="384" mass="43444">MFTNERRQEERTGRSGTPRLQYLQELVSQFQNTTDDEETKEKIVANLANFAYDPYNYTFLRQLNVLELFVDCITEPNEKLVEFGLGGICNCCADPANAVIITQCGGIPLVIQCLSSPVRNTVNYAIGSLYYLCNASNKGEIMKPEVVDVMKRYAAAEEVSVSFILFGISNRLCEGHVNRREDEDNWSWVVACERQVVRQVWKDIKRALGSWLQLFPCQNNGAFFVCKSQKEATRIGRVGKLKVEGQTDVLLRGWVAVTGPPMHCGGLLEVSWKIEKLKYLFEAKLKVRKNQAGLLQKLLRIAERNEVYYVQIRPISPMICNRFVPAPTSVEADGPTQVSNNRIKFIPAPTSVEADGPNGRRRRSDLCSTIFRHMAHEQKEGILA</sequence>
<name>A0A5E4GJC8_PRUDU</name>
<keyword evidence="1" id="KW-0677">Repeat</keyword>
<protein>
    <submittedName>
        <fullName evidence="2">PREDICTED: armadillo</fullName>
    </submittedName>
</protein>
<dbReference type="EMBL" id="CABIKO010000884">
    <property type="protein sequence ID" value="VVA39967.1"/>
    <property type="molecule type" value="Genomic_DNA"/>
</dbReference>
<evidence type="ECO:0000313" key="2">
    <source>
        <dbReference type="EMBL" id="VVA39967.1"/>
    </source>
</evidence>
<evidence type="ECO:0000256" key="1">
    <source>
        <dbReference type="ARBA" id="ARBA00022737"/>
    </source>
</evidence>
<reference evidence="3" key="1">
    <citation type="journal article" date="2020" name="Plant J.">
        <title>Transposons played a major role in the diversification between the closely related almond and peach genomes: results from the almond genome sequence.</title>
        <authorList>
            <person name="Alioto T."/>
            <person name="Alexiou K.G."/>
            <person name="Bardil A."/>
            <person name="Barteri F."/>
            <person name="Castanera R."/>
            <person name="Cruz F."/>
            <person name="Dhingra A."/>
            <person name="Duval H."/>
            <person name="Fernandez I Marti A."/>
            <person name="Frias L."/>
            <person name="Galan B."/>
            <person name="Garcia J.L."/>
            <person name="Howad W."/>
            <person name="Gomez-Garrido J."/>
            <person name="Gut M."/>
            <person name="Julca I."/>
            <person name="Morata J."/>
            <person name="Puigdomenech P."/>
            <person name="Ribeca P."/>
            <person name="Rubio Cabetas M.J."/>
            <person name="Vlasova A."/>
            <person name="Wirthensohn M."/>
            <person name="Garcia-Mas J."/>
            <person name="Gabaldon T."/>
            <person name="Casacuberta J.M."/>
            <person name="Arus P."/>
        </authorList>
    </citation>
    <scope>NUCLEOTIDE SEQUENCE [LARGE SCALE GENOMIC DNA]</scope>
    <source>
        <strain evidence="3">cv. Texas</strain>
    </source>
</reference>
<organism evidence="2 3">
    <name type="scientific">Prunus dulcis</name>
    <name type="common">Almond</name>
    <name type="synonym">Amygdalus dulcis</name>
    <dbReference type="NCBI Taxonomy" id="3755"/>
    <lineage>
        <taxon>Eukaryota</taxon>
        <taxon>Viridiplantae</taxon>
        <taxon>Streptophyta</taxon>
        <taxon>Embryophyta</taxon>
        <taxon>Tracheophyta</taxon>
        <taxon>Spermatophyta</taxon>
        <taxon>Magnoliopsida</taxon>
        <taxon>eudicotyledons</taxon>
        <taxon>Gunneridae</taxon>
        <taxon>Pentapetalae</taxon>
        <taxon>rosids</taxon>
        <taxon>fabids</taxon>
        <taxon>Rosales</taxon>
        <taxon>Rosaceae</taxon>
        <taxon>Amygdaloideae</taxon>
        <taxon>Amygdaleae</taxon>
        <taxon>Prunus</taxon>
    </lineage>
</organism>
<dbReference type="InterPro" id="IPR042462">
    <property type="entry name" value="ARMC7"/>
</dbReference>
<dbReference type="SMART" id="SM00185">
    <property type="entry name" value="ARM"/>
    <property type="match status" value="2"/>
</dbReference>
<dbReference type="PANTHER" id="PTHR46263">
    <property type="entry name" value="ARMADILLO REPEAT-CONTAINING PROTEIN 7"/>
    <property type="match status" value="1"/>
</dbReference>
<dbReference type="InterPro" id="IPR016024">
    <property type="entry name" value="ARM-type_fold"/>
</dbReference>
<gene>
    <name evidence="2" type="ORF">ALMOND_2B006799</name>
</gene>
<accession>A0A5E4GJC8</accession>
<dbReference type="AlphaFoldDB" id="A0A5E4GJC8"/>
<dbReference type="Proteomes" id="UP000327085">
    <property type="component" value="Chromosome 3"/>
</dbReference>
<dbReference type="InterPro" id="IPR000225">
    <property type="entry name" value="Armadillo"/>
</dbReference>
<dbReference type="Gene3D" id="1.25.10.10">
    <property type="entry name" value="Leucine-rich Repeat Variant"/>
    <property type="match status" value="1"/>
</dbReference>
<dbReference type="InterPro" id="IPR011989">
    <property type="entry name" value="ARM-like"/>
</dbReference>